<sequence>MLDITSTRQLPVLFKIRVVFGNPRIVLELNNLLINQHMLAKSDFFTLNKSENQKN</sequence>
<dbReference type="AlphaFoldDB" id="A0A914MWC4"/>
<organism evidence="1 2">
    <name type="scientific">Meloidogyne incognita</name>
    <name type="common">Southern root-knot nematode worm</name>
    <name type="synonym">Oxyuris incognita</name>
    <dbReference type="NCBI Taxonomy" id="6306"/>
    <lineage>
        <taxon>Eukaryota</taxon>
        <taxon>Metazoa</taxon>
        <taxon>Ecdysozoa</taxon>
        <taxon>Nematoda</taxon>
        <taxon>Chromadorea</taxon>
        <taxon>Rhabditida</taxon>
        <taxon>Tylenchina</taxon>
        <taxon>Tylenchomorpha</taxon>
        <taxon>Tylenchoidea</taxon>
        <taxon>Meloidogynidae</taxon>
        <taxon>Meloidogyninae</taxon>
        <taxon>Meloidogyne</taxon>
        <taxon>Meloidogyne incognita group</taxon>
    </lineage>
</organism>
<name>A0A914MWC4_MELIC</name>
<evidence type="ECO:0000313" key="2">
    <source>
        <dbReference type="WBParaSite" id="Minc3s02325g29473"/>
    </source>
</evidence>
<proteinExistence type="predicted"/>
<dbReference type="WBParaSite" id="Minc3s02325g29473">
    <property type="protein sequence ID" value="Minc3s02325g29473"/>
    <property type="gene ID" value="Minc3s02325g29473"/>
</dbReference>
<reference evidence="2" key="1">
    <citation type="submission" date="2022-11" db="UniProtKB">
        <authorList>
            <consortium name="WormBaseParasite"/>
        </authorList>
    </citation>
    <scope>IDENTIFICATION</scope>
</reference>
<keyword evidence="1" id="KW-1185">Reference proteome</keyword>
<dbReference type="Proteomes" id="UP000887563">
    <property type="component" value="Unplaced"/>
</dbReference>
<protein>
    <submittedName>
        <fullName evidence="2">Uncharacterized protein</fullName>
    </submittedName>
</protein>
<evidence type="ECO:0000313" key="1">
    <source>
        <dbReference type="Proteomes" id="UP000887563"/>
    </source>
</evidence>
<accession>A0A914MWC4</accession>